<accession>A0ABD3F0C3</accession>
<keyword evidence="1" id="KW-0646">Protease inhibitor</keyword>
<keyword evidence="7" id="KW-1185">Reference proteome</keyword>
<dbReference type="Gene3D" id="3.30.60.30">
    <property type="match status" value="1"/>
</dbReference>
<dbReference type="SUPFAM" id="SSF100895">
    <property type="entry name" value="Kazal-type serine protease inhibitors"/>
    <property type="match status" value="1"/>
</dbReference>
<dbReference type="EMBL" id="JBIMZQ010000042">
    <property type="protein sequence ID" value="KAL3660257.1"/>
    <property type="molecule type" value="Genomic_DNA"/>
</dbReference>
<evidence type="ECO:0000313" key="7">
    <source>
        <dbReference type="Proteomes" id="UP001632037"/>
    </source>
</evidence>
<feature type="domain" description="Kazal-like" evidence="5">
    <location>
        <begin position="29"/>
        <end position="80"/>
    </location>
</feature>
<dbReference type="InterPro" id="IPR036058">
    <property type="entry name" value="Kazal_dom_sf"/>
</dbReference>
<feature type="signal peptide" evidence="4">
    <location>
        <begin position="1"/>
        <end position="22"/>
    </location>
</feature>
<evidence type="ECO:0000256" key="3">
    <source>
        <dbReference type="ARBA" id="ARBA00023157"/>
    </source>
</evidence>
<dbReference type="PANTHER" id="PTHR10913">
    <property type="entry name" value="FOLLISTATIN-RELATED"/>
    <property type="match status" value="1"/>
</dbReference>
<evidence type="ECO:0000256" key="2">
    <source>
        <dbReference type="ARBA" id="ARBA00022900"/>
    </source>
</evidence>
<name>A0ABD3F0C3_9STRA</name>
<dbReference type="SMART" id="SM00280">
    <property type="entry name" value="KAZAL"/>
    <property type="match status" value="1"/>
</dbReference>
<evidence type="ECO:0000259" key="5">
    <source>
        <dbReference type="PROSITE" id="PS51465"/>
    </source>
</evidence>
<gene>
    <name evidence="6" type="ORF">V7S43_014787</name>
</gene>
<dbReference type="InterPro" id="IPR050653">
    <property type="entry name" value="Prot_Inhib_GrowthFact_Antg"/>
</dbReference>
<organism evidence="6 7">
    <name type="scientific">Phytophthora oleae</name>
    <dbReference type="NCBI Taxonomy" id="2107226"/>
    <lineage>
        <taxon>Eukaryota</taxon>
        <taxon>Sar</taxon>
        <taxon>Stramenopiles</taxon>
        <taxon>Oomycota</taxon>
        <taxon>Peronosporomycetes</taxon>
        <taxon>Peronosporales</taxon>
        <taxon>Peronosporaceae</taxon>
        <taxon>Phytophthora</taxon>
    </lineage>
</organism>
<dbReference type="AlphaFoldDB" id="A0ABD3F0C3"/>
<dbReference type="Pfam" id="PF00050">
    <property type="entry name" value="Kazal_1"/>
    <property type="match status" value="1"/>
</dbReference>
<dbReference type="PROSITE" id="PS51465">
    <property type="entry name" value="KAZAL_2"/>
    <property type="match status" value="1"/>
</dbReference>
<keyword evidence="4" id="KW-0732">Signal</keyword>
<dbReference type="PRINTS" id="PR00290">
    <property type="entry name" value="KAZALINHBTR"/>
</dbReference>
<evidence type="ECO:0000256" key="1">
    <source>
        <dbReference type="ARBA" id="ARBA00022690"/>
    </source>
</evidence>
<proteinExistence type="predicted"/>
<protein>
    <recommendedName>
        <fullName evidence="5">Kazal-like domain-containing protein</fullName>
    </recommendedName>
</protein>
<keyword evidence="3" id="KW-1015">Disulfide bond</keyword>
<keyword evidence="2" id="KW-0722">Serine protease inhibitor</keyword>
<dbReference type="Proteomes" id="UP001632037">
    <property type="component" value="Unassembled WGS sequence"/>
</dbReference>
<dbReference type="CDD" id="cd00104">
    <property type="entry name" value="KAZAL_FS"/>
    <property type="match status" value="1"/>
</dbReference>
<sequence>MKKTKLAIVAVAVLLQFTGASARLQEAQVDPEDRCPTRCTREYLPICGSDGVTYANQCLLKVGHCLKPSLRVKHKGRCKRKQ</sequence>
<dbReference type="GO" id="GO:0004867">
    <property type="term" value="F:serine-type endopeptidase inhibitor activity"/>
    <property type="evidence" value="ECO:0007669"/>
    <property type="project" value="UniProtKB-KW"/>
</dbReference>
<evidence type="ECO:0000256" key="4">
    <source>
        <dbReference type="SAM" id="SignalP"/>
    </source>
</evidence>
<reference evidence="6 7" key="1">
    <citation type="submission" date="2024-09" db="EMBL/GenBank/DDBJ databases">
        <title>Genome sequencing and assembly of Phytophthora oleae, isolate VK10A, causative agent of rot of olive drupes.</title>
        <authorList>
            <person name="Conti Taguali S."/>
            <person name="Riolo M."/>
            <person name="La Spada F."/>
            <person name="Cacciola S.O."/>
            <person name="Dionisio G."/>
        </authorList>
    </citation>
    <scope>NUCLEOTIDE SEQUENCE [LARGE SCALE GENOMIC DNA]</scope>
    <source>
        <strain evidence="6 7">VK10A</strain>
    </source>
</reference>
<comment type="caution">
    <text evidence="6">The sequence shown here is derived from an EMBL/GenBank/DDBJ whole genome shotgun (WGS) entry which is preliminary data.</text>
</comment>
<dbReference type="InterPro" id="IPR001239">
    <property type="entry name" value="Prot_inh_Kazal-m"/>
</dbReference>
<feature type="chain" id="PRO_5044799390" description="Kazal-like domain-containing protein" evidence="4">
    <location>
        <begin position="23"/>
        <end position="82"/>
    </location>
</feature>
<dbReference type="PANTHER" id="PTHR10913:SF45">
    <property type="entry name" value="FOLLISTATIN, ISOFORM A-RELATED"/>
    <property type="match status" value="1"/>
</dbReference>
<dbReference type="InterPro" id="IPR002350">
    <property type="entry name" value="Kazal_dom"/>
</dbReference>
<evidence type="ECO:0000313" key="6">
    <source>
        <dbReference type="EMBL" id="KAL3660257.1"/>
    </source>
</evidence>